<dbReference type="Proteomes" id="UP001211872">
    <property type="component" value="Chromosome"/>
</dbReference>
<organism evidence="3 4">
    <name type="scientific">Hymenobacter yonginensis</name>
    <dbReference type="NCBI Taxonomy" id="748197"/>
    <lineage>
        <taxon>Bacteria</taxon>
        <taxon>Pseudomonadati</taxon>
        <taxon>Bacteroidota</taxon>
        <taxon>Cytophagia</taxon>
        <taxon>Cytophagales</taxon>
        <taxon>Hymenobacteraceae</taxon>
        <taxon>Hymenobacter</taxon>
    </lineage>
</organism>
<proteinExistence type="predicted"/>
<dbReference type="PANTHER" id="PTHR37464">
    <property type="entry name" value="BLL2463 PROTEIN"/>
    <property type="match status" value="1"/>
</dbReference>
<dbReference type="InterPro" id="IPR024163">
    <property type="entry name" value="Aerotolerance_reg_N"/>
</dbReference>
<accession>A0ABY7PUT7</accession>
<name>A0ABY7PUT7_9BACT</name>
<sequence length="551" mass="59932">MPPQFTTFPSPLHLPFVLPTILLSDAAAGWLALLALAVPVAIHLWNRRPGRTVPMGSVRWLQAAANRRLRNLRLEQLALLLLRTAIVGLVALALAGPQWQQQRPARPVRGLVLLAPEVLHPEVLPGLRPTLDSLRRRGYELRQFAPNFRLISAAAWQQPDSLALLRPATGAAPDDYWLRARQAADSFPGRPLRVLSGAALPHFRGARPTLPARLTWQTVPLPDSSAWLAQAGQFSPDSLRLLVGSSQEEGTTFRIVRLARPRSSGPLAVAGLPGLRYQTGNLAKLQQAGQPEVVVQTEPLRVVLYADSRHAAAARYLRAALQAVAPGLARPLEIRTVTPAADLSTSPDWLFWLSDEPVPAAWLARAQRGGHLWQETAAVGAPVVGRLHLTGLLPDATAPVEVLRLDTSRVPASQAVVWQTGAGQPVLLREPAGRGSRYLLRTHLQPAATSLPETAALPTLLLHLLRTESADAPLFAARPAPTERRRLDARQLGAAPWQPVRRLPAQSRRQLPPPVLVDVRAWVVLAALLLFALERGLAYRRSIVSPTLATA</sequence>
<dbReference type="Pfam" id="PF07584">
    <property type="entry name" value="BatA"/>
    <property type="match status" value="1"/>
</dbReference>
<keyword evidence="1" id="KW-1133">Transmembrane helix</keyword>
<evidence type="ECO:0000259" key="2">
    <source>
        <dbReference type="Pfam" id="PF07584"/>
    </source>
</evidence>
<protein>
    <submittedName>
        <fullName evidence="3">BatA domain-containing protein</fullName>
    </submittedName>
</protein>
<feature type="transmembrane region" description="Helical" evidence="1">
    <location>
        <begin position="77"/>
        <end position="99"/>
    </location>
</feature>
<evidence type="ECO:0000313" key="4">
    <source>
        <dbReference type="Proteomes" id="UP001211872"/>
    </source>
</evidence>
<feature type="domain" description="Aerotolerance regulator N-terminal" evidence="2">
    <location>
        <begin position="30"/>
        <end position="97"/>
    </location>
</feature>
<keyword evidence="1" id="KW-0812">Transmembrane</keyword>
<feature type="transmembrane region" description="Helical" evidence="1">
    <location>
        <begin position="20"/>
        <end position="45"/>
    </location>
</feature>
<dbReference type="NCBIfam" id="TIGR02226">
    <property type="entry name" value="two_anch"/>
    <property type="match status" value="1"/>
</dbReference>
<evidence type="ECO:0000256" key="1">
    <source>
        <dbReference type="SAM" id="Phobius"/>
    </source>
</evidence>
<dbReference type="EMBL" id="CP115396">
    <property type="protein sequence ID" value="WBO86666.1"/>
    <property type="molecule type" value="Genomic_DNA"/>
</dbReference>
<gene>
    <name evidence="3" type="ORF">O9Z63_18375</name>
</gene>
<dbReference type="InterPro" id="IPR011933">
    <property type="entry name" value="Double_TM_dom"/>
</dbReference>
<reference evidence="3 4" key="1">
    <citation type="journal article" date="2011" name="Int. J. Syst. Evol. Microbiol.">
        <title>Hymenobacter yonginensis sp. nov., isolated from a mesotrophic artificial lake.</title>
        <authorList>
            <person name="Joung Y."/>
            <person name="Cho S.H."/>
            <person name="Kim H."/>
            <person name="Kim S.B."/>
            <person name="Joh K."/>
        </authorList>
    </citation>
    <scope>NUCLEOTIDE SEQUENCE [LARGE SCALE GENOMIC DNA]</scope>
    <source>
        <strain evidence="3 4">KCTC 22745</strain>
    </source>
</reference>
<keyword evidence="4" id="KW-1185">Reference proteome</keyword>
<dbReference type="PANTHER" id="PTHR37464:SF1">
    <property type="entry name" value="BLL2463 PROTEIN"/>
    <property type="match status" value="1"/>
</dbReference>
<evidence type="ECO:0000313" key="3">
    <source>
        <dbReference type="EMBL" id="WBO86666.1"/>
    </source>
</evidence>
<keyword evidence="1" id="KW-0472">Membrane</keyword>